<evidence type="ECO:0000256" key="1">
    <source>
        <dbReference type="ARBA" id="ARBA00023015"/>
    </source>
</evidence>
<evidence type="ECO:0000313" key="5">
    <source>
        <dbReference type="EMBL" id="UOB17284.1"/>
    </source>
</evidence>
<dbReference type="InterPro" id="IPR000843">
    <property type="entry name" value="HTH_LacI"/>
</dbReference>
<dbReference type="Pfam" id="PF00356">
    <property type="entry name" value="LacI"/>
    <property type="match status" value="1"/>
</dbReference>
<protein>
    <submittedName>
        <fullName evidence="5">LacI family transcriptional regulator</fullName>
    </submittedName>
</protein>
<dbReference type="GO" id="GO:0000976">
    <property type="term" value="F:transcription cis-regulatory region binding"/>
    <property type="evidence" value="ECO:0007669"/>
    <property type="project" value="TreeGrafter"/>
</dbReference>
<evidence type="ECO:0000256" key="2">
    <source>
        <dbReference type="ARBA" id="ARBA00023125"/>
    </source>
</evidence>
<dbReference type="SUPFAM" id="SSF47413">
    <property type="entry name" value="lambda repressor-like DNA-binding domains"/>
    <property type="match status" value="1"/>
</dbReference>
<dbReference type="PROSITE" id="PS50932">
    <property type="entry name" value="HTH_LACI_2"/>
    <property type="match status" value="1"/>
</dbReference>
<dbReference type="InterPro" id="IPR028082">
    <property type="entry name" value="Peripla_BP_I"/>
</dbReference>
<dbReference type="AlphaFoldDB" id="A0A9E6ZMA4"/>
<dbReference type="EMBL" id="CP094358">
    <property type="protein sequence ID" value="UOB17284.1"/>
    <property type="molecule type" value="Genomic_DNA"/>
</dbReference>
<dbReference type="GO" id="GO:0003700">
    <property type="term" value="F:DNA-binding transcription factor activity"/>
    <property type="evidence" value="ECO:0007669"/>
    <property type="project" value="TreeGrafter"/>
</dbReference>
<proteinExistence type="predicted"/>
<organism evidence="5 6">
    <name type="scientific">Abyssalbus ytuae</name>
    <dbReference type="NCBI Taxonomy" id="2926907"/>
    <lineage>
        <taxon>Bacteria</taxon>
        <taxon>Pseudomonadati</taxon>
        <taxon>Bacteroidota</taxon>
        <taxon>Flavobacteriia</taxon>
        <taxon>Flavobacteriales</taxon>
        <taxon>Flavobacteriaceae</taxon>
        <taxon>Abyssalbus</taxon>
    </lineage>
</organism>
<dbReference type="RefSeq" id="WP_255842630.1">
    <property type="nucleotide sequence ID" value="NZ_CP094358.1"/>
</dbReference>
<sequence>MNQKKILLKDIAKKLNVSTTTVSFVLNGKGKEKKISDEVIKKIEDYVESINFRPNLVAQSLRTGKTKILVFMVEDISNYFFAKIARIIEDIAYSKGYKILFCSNENNDDRSRDLINLFSKLQVDGFIIIPSAGIKKDIENLIKNNIPVVLCDRHFPQLKTSYVVINNYEASKEATTHLINNGFKNIAFITTDVRQIQMLDRLKGYEKAIAEAGLKSTVLQIPFADTNSEKGRDMISCLFTENKELDAVFFSTNYLTQSGLEMIKETNPSLINTLGIITFDDNDLFRIYSPSISAVAQPLHQIGQELMNIMLNLLKDNNTNQLKQVTLKANLIIRNSSLRKN</sequence>
<reference evidence="5" key="1">
    <citation type="submission" date="2022-03" db="EMBL/GenBank/DDBJ databases">
        <title>Description of Abyssus ytuae gen. nov., sp. nov., a novel member of the family Flavobacteriaceae isolated from the sediment of Mariana Trench.</title>
        <authorList>
            <person name="Zhang J."/>
            <person name="Xu X."/>
        </authorList>
    </citation>
    <scope>NUCLEOTIDE SEQUENCE</scope>
    <source>
        <strain evidence="5">MT3330</strain>
    </source>
</reference>
<dbReference type="Pfam" id="PF13377">
    <property type="entry name" value="Peripla_BP_3"/>
    <property type="match status" value="1"/>
</dbReference>
<dbReference type="SUPFAM" id="SSF53822">
    <property type="entry name" value="Periplasmic binding protein-like I"/>
    <property type="match status" value="1"/>
</dbReference>
<evidence type="ECO:0000313" key="6">
    <source>
        <dbReference type="Proteomes" id="UP000831290"/>
    </source>
</evidence>
<dbReference type="SMART" id="SM00354">
    <property type="entry name" value="HTH_LACI"/>
    <property type="match status" value="1"/>
</dbReference>
<dbReference type="CDD" id="cd01392">
    <property type="entry name" value="HTH_LacI"/>
    <property type="match status" value="1"/>
</dbReference>
<dbReference type="Gene3D" id="3.40.50.2300">
    <property type="match status" value="2"/>
</dbReference>
<dbReference type="Gene3D" id="1.10.260.40">
    <property type="entry name" value="lambda repressor-like DNA-binding domains"/>
    <property type="match status" value="1"/>
</dbReference>
<dbReference type="PANTHER" id="PTHR30146:SF154">
    <property type="entry name" value="TRANSCRIPTION REGULATOR, MEMBER OF GALR FAMILY"/>
    <property type="match status" value="1"/>
</dbReference>
<accession>A0A9E6ZMA4</accession>
<keyword evidence="3" id="KW-0804">Transcription</keyword>
<gene>
    <name evidence="5" type="ORF">MQE35_16300</name>
</gene>
<evidence type="ECO:0000256" key="3">
    <source>
        <dbReference type="ARBA" id="ARBA00023163"/>
    </source>
</evidence>
<keyword evidence="2" id="KW-0238">DNA-binding</keyword>
<evidence type="ECO:0000259" key="4">
    <source>
        <dbReference type="PROSITE" id="PS50932"/>
    </source>
</evidence>
<name>A0A9E6ZMA4_9FLAO</name>
<dbReference type="KEGG" id="fbm:MQE35_16300"/>
<dbReference type="InterPro" id="IPR046335">
    <property type="entry name" value="LacI/GalR-like_sensor"/>
</dbReference>
<dbReference type="InterPro" id="IPR010982">
    <property type="entry name" value="Lambda_DNA-bd_dom_sf"/>
</dbReference>
<dbReference type="Proteomes" id="UP000831290">
    <property type="component" value="Chromosome"/>
</dbReference>
<dbReference type="PANTHER" id="PTHR30146">
    <property type="entry name" value="LACI-RELATED TRANSCRIPTIONAL REPRESSOR"/>
    <property type="match status" value="1"/>
</dbReference>
<keyword evidence="6" id="KW-1185">Reference proteome</keyword>
<feature type="domain" description="HTH lacI-type" evidence="4">
    <location>
        <begin position="8"/>
        <end position="63"/>
    </location>
</feature>
<keyword evidence="1" id="KW-0805">Transcription regulation</keyword>